<dbReference type="OrthoDB" id="9812472at2"/>
<evidence type="ECO:0000256" key="5">
    <source>
        <dbReference type="ARBA" id="ARBA00023002"/>
    </source>
</evidence>
<keyword evidence="5 7" id="KW-0560">Oxidoreductase</keyword>
<evidence type="ECO:0000259" key="8">
    <source>
        <dbReference type="PROSITE" id="PS51471"/>
    </source>
</evidence>
<evidence type="ECO:0000256" key="6">
    <source>
        <dbReference type="ARBA" id="ARBA00023004"/>
    </source>
</evidence>
<evidence type="ECO:0000313" key="10">
    <source>
        <dbReference type="Proteomes" id="UP000033607"/>
    </source>
</evidence>
<dbReference type="HAMAP" id="MF_00657">
    <property type="entry name" value="Hydroxyl_YbiX"/>
    <property type="match status" value="1"/>
</dbReference>
<evidence type="ECO:0000256" key="7">
    <source>
        <dbReference type="HAMAP-Rule" id="MF_00657"/>
    </source>
</evidence>
<comment type="cofactor">
    <cofactor evidence="7">
        <name>Fe(2+)</name>
        <dbReference type="ChEBI" id="CHEBI:29033"/>
    </cofactor>
    <text evidence="7">Binds 1 Fe(2+) ion per subunit.</text>
</comment>
<organism evidence="9 10">
    <name type="scientific">Limnoraphis robusta CS-951</name>
    <dbReference type="NCBI Taxonomy" id="1637645"/>
    <lineage>
        <taxon>Bacteria</taxon>
        <taxon>Bacillati</taxon>
        <taxon>Cyanobacteriota</taxon>
        <taxon>Cyanophyceae</taxon>
        <taxon>Oscillatoriophycideae</taxon>
        <taxon>Oscillatoriales</taxon>
        <taxon>Sirenicapillariaceae</taxon>
        <taxon>Limnoraphis</taxon>
    </lineage>
</organism>
<dbReference type="Proteomes" id="UP000033607">
    <property type="component" value="Unassembled WGS sequence"/>
</dbReference>
<feature type="binding site" evidence="7">
    <location>
        <position position="165"/>
    </location>
    <ligand>
        <name>2-oxoglutarate</name>
        <dbReference type="ChEBI" id="CHEBI:16810"/>
    </ligand>
</feature>
<dbReference type="Gene3D" id="4.10.860.20">
    <property type="entry name" value="Rabenosyn, Rab binding domain"/>
    <property type="match status" value="1"/>
</dbReference>
<feature type="binding site" evidence="7">
    <location>
        <position position="96"/>
    </location>
    <ligand>
        <name>Fe cation</name>
        <dbReference type="ChEBI" id="CHEBI:24875"/>
    </ligand>
</feature>
<dbReference type="InterPro" id="IPR006620">
    <property type="entry name" value="Pro_4_hyd_alph"/>
</dbReference>
<dbReference type="GO" id="GO:0006974">
    <property type="term" value="P:DNA damage response"/>
    <property type="evidence" value="ECO:0007669"/>
    <property type="project" value="TreeGrafter"/>
</dbReference>
<dbReference type="InterPro" id="IPR041097">
    <property type="entry name" value="PKHD_C"/>
</dbReference>
<dbReference type="AlphaFoldDB" id="A0A0F5YCR2"/>
<keyword evidence="3 7" id="KW-0847">Vitamin C</keyword>
<dbReference type="EMBL" id="LATL02000026">
    <property type="protein sequence ID" value="KKD36422.1"/>
    <property type="molecule type" value="Genomic_DNA"/>
</dbReference>
<keyword evidence="4 7" id="KW-0223">Dioxygenase</keyword>
<name>A0A0F5YCR2_9CYAN</name>
<dbReference type="RefSeq" id="WP_046280322.1">
    <property type="nucleotide sequence ID" value="NZ_LATL02000026.1"/>
</dbReference>
<dbReference type="GO" id="GO:0006879">
    <property type="term" value="P:intracellular iron ion homeostasis"/>
    <property type="evidence" value="ECO:0007669"/>
    <property type="project" value="TreeGrafter"/>
</dbReference>
<dbReference type="InterPro" id="IPR005123">
    <property type="entry name" value="Oxoglu/Fe-dep_dioxygenase_dom"/>
</dbReference>
<evidence type="ECO:0000256" key="4">
    <source>
        <dbReference type="ARBA" id="ARBA00022964"/>
    </source>
</evidence>
<comment type="cofactor">
    <cofactor evidence="1 7">
        <name>L-ascorbate</name>
        <dbReference type="ChEBI" id="CHEBI:38290"/>
    </cofactor>
</comment>
<dbReference type="PATRIC" id="fig|1637645.4.peg.501"/>
<dbReference type="GO" id="GO:0031418">
    <property type="term" value="F:L-ascorbic acid binding"/>
    <property type="evidence" value="ECO:0007669"/>
    <property type="project" value="UniProtKB-KW"/>
</dbReference>
<dbReference type="InterPro" id="IPR023550">
    <property type="entry name" value="PKHD_hydroxylase"/>
</dbReference>
<dbReference type="PANTHER" id="PTHR41536:SF1">
    <property type="entry name" value="PKHD-TYPE HYDROXYLASE YBIX"/>
    <property type="match status" value="1"/>
</dbReference>
<feature type="binding site" evidence="7">
    <location>
        <position position="98"/>
    </location>
    <ligand>
        <name>Fe cation</name>
        <dbReference type="ChEBI" id="CHEBI:24875"/>
    </ligand>
</feature>
<evidence type="ECO:0000313" key="9">
    <source>
        <dbReference type="EMBL" id="KKD36422.1"/>
    </source>
</evidence>
<accession>A0A0F5YCR2</accession>
<dbReference type="SMART" id="SM00702">
    <property type="entry name" value="P4Hc"/>
    <property type="match status" value="1"/>
</dbReference>
<feature type="binding site" evidence="7">
    <location>
        <position position="155"/>
    </location>
    <ligand>
        <name>Fe cation</name>
        <dbReference type="ChEBI" id="CHEBI:24875"/>
    </ligand>
</feature>
<keyword evidence="6 7" id="KW-0408">Iron</keyword>
<dbReference type="Pfam" id="PF18331">
    <property type="entry name" value="PKHD_C"/>
    <property type="match status" value="1"/>
</dbReference>
<evidence type="ECO:0000256" key="1">
    <source>
        <dbReference type="ARBA" id="ARBA00001961"/>
    </source>
</evidence>
<dbReference type="PROSITE" id="PS51471">
    <property type="entry name" value="FE2OG_OXY"/>
    <property type="match status" value="1"/>
</dbReference>
<comment type="caution">
    <text evidence="9">The sequence shown here is derived from an EMBL/GenBank/DDBJ whole genome shotgun (WGS) entry which is preliminary data.</text>
</comment>
<feature type="domain" description="Fe2OG dioxygenase" evidence="8">
    <location>
        <begin position="78"/>
        <end position="174"/>
    </location>
</feature>
<proteinExistence type="inferred from homology"/>
<dbReference type="PANTHER" id="PTHR41536">
    <property type="entry name" value="PKHD-TYPE HYDROXYLASE YBIX"/>
    <property type="match status" value="1"/>
</dbReference>
<evidence type="ECO:0000256" key="3">
    <source>
        <dbReference type="ARBA" id="ARBA00022896"/>
    </source>
</evidence>
<evidence type="ECO:0000256" key="2">
    <source>
        <dbReference type="ARBA" id="ARBA00022723"/>
    </source>
</evidence>
<sequence>MIFSIPNLLNTEKLQSIQTRLEKAEFVEGKLTAGWHAKLVKNNQQLKSGTSLLKELKTEVEQVLKDNSLFQIAVRPRRVHSLLFSRYEEGMSYGTHTDNALMGSSLLRSDVSFTLFLNSPDEYEGGELVIEGADDEKAYKLEAGTIIIYPSSTLHRVNTVTKGTRIVVVGWVQSLVRDASQREILFDLDTARRAMFAREGKTPEFDLISKSVANLLRKWAE</sequence>
<gene>
    <name evidence="9" type="ORF">WN50_19880</name>
</gene>
<dbReference type="Pfam" id="PF13640">
    <property type="entry name" value="2OG-FeII_Oxy_3"/>
    <property type="match status" value="1"/>
</dbReference>
<dbReference type="NCBIfam" id="NF003975">
    <property type="entry name" value="PRK05467.1-4"/>
    <property type="match status" value="1"/>
</dbReference>
<dbReference type="Gene3D" id="2.60.120.620">
    <property type="entry name" value="q2cbj1_9rhob like domain"/>
    <property type="match status" value="1"/>
</dbReference>
<dbReference type="GO" id="GO:0005506">
    <property type="term" value="F:iron ion binding"/>
    <property type="evidence" value="ECO:0007669"/>
    <property type="project" value="UniProtKB-UniRule"/>
</dbReference>
<keyword evidence="2 7" id="KW-0479">Metal-binding</keyword>
<dbReference type="GO" id="GO:0016706">
    <property type="term" value="F:2-oxoglutarate-dependent dioxygenase activity"/>
    <property type="evidence" value="ECO:0007669"/>
    <property type="project" value="UniProtKB-UniRule"/>
</dbReference>
<dbReference type="InterPro" id="IPR044862">
    <property type="entry name" value="Pro_4_hyd_alph_FE2OG_OXY"/>
</dbReference>
<protein>
    <submittedName>
        <fullName evidence="9">Nuclease PIN</fullName>
    </submittedName>
</protein>
<reference evidence="9 10" key="1">
    <citation type="submission" date="2015-06" db="EMBL/GenBank/DDBJ databases">
        <title>Draft genome assembly of filamentous brackish cyanobacterium Limnoraphis robusta strain CS-951.</title>
        <authorList>
            <person name="Willis A."/>
            <person name="Parks M."/>
            <person name="Burford M.A."/>
        </authorList>
    </citation>
    <scope>NUCLEOTIDE SEQUENCE [LARGE SCALE GENOMIC DNA]</scope>
    <source>
        <strain evidence="9 10">CS-951</strain>
    </source>
</reference>
<dbReference type="NCBIfam" id="NF003974">
    <property type="entry name" value="PRK05467.1-3"/>
    <property type="match status" value="1"/>
</dbReference>